<evidence type="ECO:0000256" key="1">
    <source>
        <dbReference type="ARBA" id="ARBA00006738"/>
    </source>
</evidence>
<dbReference type="InterPro" id="IPR011856">
    <property type="entry name" value="tRNA_endonuc-like_dom_sf"/>
</dbReference>
<dbReference type="PANTHER" id="PTHR34039:SF1">
    <property type="entry name" value="UPF0102 PROTEIN YRAN"/>
    <property type="match status" value="1"/>
</dbReference>
<dbReference type="SUPFAM" id="SSF52980">
    <property type="entry name" value="Restriction endonuclease-like"/>
    <property type="match status" value="1"/>
</dbReference>
<name>A0A4Y8UIN4_9GAMM</name>
<dbReference type="AlphaFoldDB" id="A0A4Y8UIN4"/>
<reference evidence="4 5" key="1">
    <citation type="submission" date="2019-03" db="EMBL/GenBank/DDBJ databases">
        <title>Draft genome of Gammaproteobacteria bacterium LSUCC0057, a member of the SAR92 clade.</title>
        <authorList>
            <person name="Lanclos V.C."/>
            <person name="Doiron C."/>
            <person name="Henson M.W."/>
            <person name="Thrash J.C."/>
        </authorList>
    </citation>
    <scope>NUCLEOTIDE SEQUENCE [LARGE SCALE GENOMIC DNA]</scope>
    <source>
        <strain evidence="4 5">LSUCC0057</strain>
    </source>
</reference>
<feature type="region of interest" description="Disordered" evidence="3">
    <location>
        <begin position="1"/>
        <end position="24"/>
    </location>
</feature>
<keyword evidence="5" id="KW-1185">Reference proteome</keyword>
<dbReference type="HAMAP" id="MF_00048">
    <property type="entry name" value="UPF0102"/>
    <property type="match status" value="1"/>
</dbReference>
<evidence type="ECO:0000256" key="3">
    <source>
        <dbReference type="SAM" id="MobiDB-lite"/>
    </source>
</evidence>
<dbReference type="EMBL" id="SPIA01000002">
    <property type="protein sequence ID" value="TFH67667.1"/>
    <property type="molecule type" value="Genomic_DNA"/>
</dbReference>
<feature type="compositionally biased region" description="Polar residues" evidence="3">
    <location>
        <begin position="1"/>
        <end position="11"/>
    </location>
</feature>
<sequence>MPPLSTSSGRSSAPPVVDSGDKAAAANRGRAAEKLAARWLEQQGLVLVECNYQGPQGEIDLVMREAQCWVFVEVRYRASSRFGGAAGSLSRAKLDRVAATALHYLQRQRGQPLAARIDALLIEGPALEQGNNQIQWLKGVTQNHF</sequence>
<accession>A0A4Y8UIN4</accession>
<comment type="similarity">
    <text evidence="1 2">Belongs to the UPF0102 family.</text>
</comment>
<dbReference type="GO" id="GO:0003676">
    <property type="term" value="F:nucleic acid binding"/>
    <property type="evidence" value="ECO:0007669"/>
    <property type="project" value="InterPro"/>
</dbReference>
<organism evidence="4 5">
    <name type="scientific">Gammaproteobacteria bacterium LSUCC0057</name>
    <dbReference type="NCBI Taxonomy" id="2559237"/>
    <lineage>
        <taxon>Bacteria</taxon>
        <taxon>Pseudomonadati</taxon>
        <taxon>Pseudomonadota</taxon>
        <taxon>Gammaproteobacteria</taxon>
        <taxon>Cellvibrionales</taxon>
        <taxon>Porticoccaceae</taxon>
        <taxon>SAR92 clade</taxon>
    </lineage>
</organism>
<comment type="caution">
    <text evidence="4">The sequence shown here is derived from an EMBL/GenBank/DDBJ whole genome shotgun (WGS) entry which is preliminary data.</text>
</comment>
<gene>
    <name evidence="4" type="ORF">E3W66_05270</name>
</gene>
<dbReference type="OrthoDB" id="9794876at2"/>
<dbReference type="Proteomes" id="UP000298133">
    <property type="component" value="Unassembled WGS sequence"/>
</dbReference>
<protein>
    <recommendedName>
        <fullName evidence="2">UPF0102 protein E3W66_05270</fullName>
    </recommendedName>
</protein>
<dbReference type="InterPro" id="IPR011335">
    <property type="entry name" value="Restrct_endonuc-II-like"/>
</dbReference>
<evidence type="ECO:0000313" key="4">
    <source>
        <dbReference type="EMBL" id="TFH67667.1"/>
    </source>
</evidence>
<dbReference type="Gene3D" id="3.40.1350.10">
    <property type="match status" value="1"/>
</dbReference>
<evidence type="ECO:0000256" key="2">
    <source>
        <dbReference type="HAMAP-Rule" id="MF_00048"/>
    </source>
</evidence>
<dbReference type="NCBIfam" id="TIGR00252">
    <property type="entry name" value="YraN family protein"/>
    <property type="match status" value="1"/>
</dbReference>
<evidence type="ECO:0000313" key="5">
    <source>
        <dbReference type="Proteomes" id="UP000298133"/>
    </source>
</evidence>
<dbReference type="InterPro" id="IPR003509">
    <property type="entry name" value="UPF0102_YraN-like"/>
</dbReference>
<dbReference type="NCBIfam" id="NF009150">
    <property type="entry name" value="PRK12497.1-3"/>
    <property type="match status" value="1"/>
</dbReference>
<proteinExistence type="inferred from homology"/>
<dbReference type="Pfam" id="PF02021">
    <property type="entry name" value="UPF0102"/>
    <property type="match status" value="1"/>
</dbReference>
<dbReference type="PANTHER" id="PTHR34039">
    <property type="entry name" value="UPF0102 PROTEIN YRAN"/>
    <property type="match status" value="1"/>
</dbReference>